<dbReference type="SUPFAM" id="SSF53067">
    <property type="entry name" value="Actin-like ATPase domain"/>
    <property type="match status" value="2"/>
</dbReference>
<evidence type="ECO:0000256" key="1">
    <source>
        <dbReference type="ARBA" id="ARBA00006198"/>
    </source>
</evidence>
<evidence type="ECO:0000256" key="3">
    <source>
        <dbReference type="ARBA" id="ARBA00014974"/>
    </source>
</evidence>
<proteinExistence type="inferred from homology"/>
<feature type="domain" description="ATPase BadF/BadG/BcrA/BcrD type" evidence="5">
    <location>
        <begin position="6"/>
        <end position="315"/>
    </location>
</feature>
<comment type="similarity">
    <text evidence="1">Belongs to the eukaryotic-type N-acetylglucosamine kinase family.</text>
</comment>
<protein>
    <recommendedName>
        <fullName evidence="3">N-acetyl-D-glucosamine kinase</fullName>
        <ecNumber evidence="2">2.7.1.59</ecNumber>
    </recommendedName>
    <alternativeName>
        <fullName evidence="4">GlcNAc kinase</fullName>
    </alternativeName>
</protein>
<evidence type="ECO:0000256" key="4">
    <source>
        <dbReference type="ARBA" id="ARBA00031123"/>
    </source>
</evidence>
<evidence type="ECO:0000256" key="2">
    <source>
        <dbReference type="ARBA" id="ARBA00012122"/>
    </source>
</evidence>
<reference evidence="6" key="1">
    <citation type="submission" date="2019-11" db="UniProtKB">
        <authorList>
            <consortium name="WormBaseParasite"/>
        </authorList>
    </citation>
    <scope>IDENTIFICATION</scope>
</reference>
<dbReference type="PANTHER" id="PTHR12862">
    <property type="entry name" value="BADF TYPE ATPASE DOMAIN-CONTAINING PROTEIN"/>
    <property type="match status" value="1"/>
</dbReference>
<dbReference type="Gene3D" id="3.30.420.40">
    <property type="match status" value="1"/>
</dbReference>
<dbReference type="GO" id="GO:0045127">
    <property type="term" value="F:N-acetylglucosamine kinase activity"/>
    <property type="evidence" value="ECO:0007669"/>
    <property type="project" value="UniProtKB-EC"/>
</dbReference>
<dbReference type="AlphaFoldDB" id="A0A5K3FLR5"/>
<dbReference type="InterPro" id="IPR002731">
    <property type="entry name" value="ATPase_BadF"/>
</dbReference>
<evidence type="ECO:0000259" key="5">
    <source>
        <dbReference type="Pfam" id="PF01869"/>
    </source>
</evidence>
<evidence type="ECO:0000313" key="6">
    <source>
        <dbReference type="WBParaSite" id="MCU_008828-RB"/>
    </source>
</evidence>
<dbReference type="PANTHER" id="PTHR12862:SF0">
    <property type="entry name" value="N-ACETYL-D-GLUCOSAMINE KINASE"/>
    <property type="match status" value="1"/>
</dbReference>
<accession>A0A5K3FLR5</accession>
<organism evidence="6">
    <name type="scientific">Mesocestoides corti</name>
    <name type="common">Flatworm</name>
    <dbReference type="NCBI Taxonomy" id="53468"/>
    <lineage>
        <taxon>Eukaryota</taxon>
        <taxon>Metazoa</taxon>
        <taxon>Spiralia</taxon>
        <taxon>Lophotrochozoa</taxon>
        <taxon>Platyhelminthes</taxon>
        <taxon>Cestoda</taxon>
        <taxon>Eucestoda</taxon>
        <taxon>Cyclophyllidea</taxon>
        <taxon>Mesocestoididae</taxon>
        <taxon>Mesocestoides</taxon>
    </lineage>
</organism>
<dbReference type="EC" id="2.7.1.59" evidence="2"/>
<name>A0A5K3FLR5_MESCO</name>
<sequence>ARYFCGVEGGSTSTEVAIISDDGKQCSKVVGPHVNQWTLGLEKAVERTVFLIESALKKANLPINTLLLAVGLALSGIDSEENARDFENGLRKVRPALAEQLYACNDCYGTLFAVTEKGGIVLIAGTGSNCKLIRENLSAYGVGGHGHMLGDEGSAFWIAHRVIKTYLDDDEGLVLTSFDTSAAKKAIFDYFGLRHNVDLLEPHYHFEKNYYSGLCQKIAELARAGDALCRHVFYEAGFFLGAHVMAVLQKADLSWRMNSEGVNIVCRGGVFNSWDLLEAGFRDRVTPDIETKKIVHSIRLVFITSSVAVGAALLAAHVKFHLDLPRNHSYQLLAEFRA</sequence>
<dbReference type="InterPro" id="IPR043129">
    <property type="entry name" value="ATPase_NBD"/>
</dbReference>
<dbReference type="Pfam" id="PF01869">
    <property type="entry name" value="BcrAD_BadFG"/>
    <property type="match status" value="1"/>
</dbReference>
<dbReference type="InterPro" id="IPR039758">
    <property type="entry name" value="NAGK-like"/>
</dbReference>
<dbReference type="WBParaSite" id="MCU_008828-RB">
    <property type="protein sequence ID" value="MCU_008828-RB"/>
    <property type="gene ID" value="MCU_008828"/>
</dbReference>